<accession>A0A813F2V8</accession>
<proteinExistence type="predicted"/>
<sequence>HEASLEEVASWEWRQLVKGKWQRLPTYASSVFEGAFRSKSKFAMVSCNRHGWTDSRSCNLQYNYLVADLDTFCVALGQSRFRRTPNEGLTPADLKIQGSWCKLTRFLRGQPSPTPDLRTPKDLEELLSRGPIEIEPIPGAGALHVHTMTGKVVLSMQKSEARDLSVQHLLEEVSTNMGKAPSQLSLVAGAETLAPEQFLQPLLQEEEQELELMVLVREAKPPAATIINEQIPEDLPGEGEDFQADTESLGRVII</sequence>
<comment type="caution">
    <text evidence="1">The sequence shown here is derived from an EMBL/GenBank/DDBJ whole genome shotgun (WGS) entry which is preliminary data.</text>
</comment>
<reference evidence="1" key="1">
    <citation type="submission" date="2021-02" db="EMBL/GenBank/DDBJ databases">
        <authorList>
            <person name="Dougan E. K."/>
            <person name="Rhodes N."/>
            <person name="Thang M."/>
            <person name="Chan C."/>
        </authorList>
    </citation>
    <scope>NUCLEOTIDE SEQUENCE</scope>
</reference>
<gene>
    <name evidence="1" type="ORF">PGLA1383_LOCUS22613</name>
</gene>
<organism evidence="1 2">
    <name type="scientific">Polarella glacialis</name>
    <name type="common">Dinoflagellate</name>
    <dbReference type="NCBI Taxonomy" id="89957"/>
    <lineage>
        <taxon>Eukaryota</taxon>
        <taxon>Sar</taxon>
        <taxon>Alveolata</taxon>
        <taxon>Dinophyceae</taxon>
        <taxon>Suessiales</taxon>
        <taxon>Suessiaceae</taxon>
        <taxon>Polarella</taxon>
    </lineage>
</organism>
<dbReference type="AlphaFoldDB" id="A0A813F2V8"/>
<keyword evidence="2" id="KW-1185">Reference proteome</keyword>
<feature type="non-terminal residue" evidence="1">
    <location>
        <position position="254"/>
    </location>
</feature>
<dbReference type="Proteomes" id="UP000654075">
    <property type="component" value="Unassembled WGS sequence"/>
</dbReference>
<name>A0A813F2V8_POLGL</name>
<dbReference type="EMBL" id="CAJNNV010016465">
    <property type="protein sequence ID" value="CAE8604454.1"/>
    <property type="molecule type" value="Genomic_DNA"/>
</dbReference>
<evidence type="ECO:0000313" key="1">
    <source>
        <dbReference type="EMBL" id="CAE8604454.1"/>
    </source>
</evidence>
<evidence type="ECO:0000313" key="2">
    <source>
        <dbReference type="Proteomes" id="UP000654075"/>
    </source>
</evidence>
<protein>
    <submittedName>
        <fullName evidence="1">Uncharacterized protein</fullName>
    </submittedName>
</protein>